<protein>
    <submittedName>
        <fullName evidence="7">CidA/LrgA family protein</fullName>
    </submittedName>
</protein>
<comment type="subcellular location">
    <subcellularLocation>
        <location evidence="1">Cell membrane</location>
        <topology evidence="1">Multi-pass membrane protein</topology>
    </subcellularLocation>
</comment>
<dbReference type="PANTHER" id="PTHR33931:SF2">
    <property type="entry name" value="HOLIN-LIKE PROTEIN CIDA"/>
    <property type="match status" value="1"/>
</dbReference>
<evidence type="ECO:0000256" key="6">
    <source>
        <dbReference type="SAM" id="Phobius"/>
    </source>
</evidence>
<dbReference type="PANTHER" id="PTHR33931">
    <property type="entry name" value="HOLIN-LIKE PROTEIN CIDA-RELATED"/>
    <property type="match status" value="1"/>
</dbReference>
<name>A0A3M6QU31_9BURK</name>
<keyword evidence="3 6" id="KW-0812">Transmembrane</keyword>
<dbReference type="AlphaFoldDB" id="A0A3M6QU31"/>
<evidence type="ECO:0000313" key="8">
    <source>
        <dbReference type="Proteomes" id="UP000278006"/>
    </source>
</evidence>
<dbReference type="RefSeq" id="WP_122228019.1">
    <property type="nucleotide sequence ID" value="NZ_RDQO01000002.1"/>
</dbReference>
<evidence type="ECO:0000256" key="2">
    <source>
        <dbReference type="ARBA" id="ARBA00022475"/>
    </source>
</evidence>
<dbReference type="EMBL" id="RDQO01000002">
    <property type="protein sequence ID" value="RMX06540.1"/>
    <property type="molecule type" value="Genomic_DNA"/>
</dbReference>
<evidence type="ECO:0000256" key="1">
    <source>
        <dbReference type="ARBA" id="ARBA00004651"/>
    </source>
</evidence>
<dbReference type="GO" id="GO:0005886">
    <property type="term" value="C:plasma membrane"/>
    <property type="evidence" value="ECO:0007669"/>
    <property type="project" value="UniProtKB-SubCell"/>
</dbReference>
<keyword evidence="5 6" id="KW-0472">Membrane</keyword>
<evidence type="ECO:0000256" key="3">
    <source>
        <dbReference type="ARBA" id="ARBA00022692"/>
    </source>
</evidence>
<keyword evidence="2" id="KW-1003">Cell membrane</keyword>
<dbReference type="OrthoDB" id="194658at2"/>
<dbReference type="Proteomes" id="UP000278006">
    <property type="component" value="Unassembled WGS sequence"/>
</dbReference>
<keyword evidence="4 6" id="KW-1133">Transmembrane helix</keyword>
<evidence type="ECO:0000256" key="5">
    <source>
        <dbReference type="ARBA" id="ARBA00023136"/>
    </source>
</evidence>
<reference evidence="7 8" key="1">
    <citation type="submission" date="2018-10" db="EMBL/GenBank/DDBJ databases">
        <title>Draft genome of Cortibacter populi DSM10536.</title>
        <authorList>
            <person name="Bernier A.-M."/>
            <person name="Bernard K."/>
        </authorList>
    </citation>
    <scope>NUCLEOTIDE SEQUENCE [LARGE SCALE GENOMIC DNA]</scope>
    <source>
        <strain evidence="7 8">DSM 105136</strain>
    </source>
</reference>
<keyword evidence="8" id="KW-1185">Reference proteome</keyword>
<accession>A0A3M6QU31</accession>
<dbReference type="InterPro" id="IPR005538">
    <property type="entry name" value="LrgA/CidA"/>
</dbReference>
<feature type="transmembrane region" description="Helical" evidence="6">
    <location>
        <begin position="122"/>
        <end position="145"/>
    </location>
</feature>
<comment type="caution">
    <text evidence="7">The sequence shown here is derived from an EMBL/GenBank/DDBJ whole genome shotgun (WGS) entry which is preliminary data.</text>
</comment>
<feature type="transmembrane region" description="Helical" evidence="6">
    <location>
        <begin position="60"/>
        <end position="81"/>
    </location>
</feature>
<dbReference type="Pfam" id="PF03788">
    <property type="entry name" value="LrgA"/>
    <property type="match status" value="1"/>
</dbReference>
<feature type="transmembrane region" description="Helical" evidence="6">
    <location>
        <begin position="93"/>
        <end position="110"/>
    </location>
</feature>
<gene>
    <name evidence="7" type="ORF">D8I35_08440</name>
</gene>
<sequence length="173" mass="19779">MQHFSSLRRRLMASWQDWHWPEDRSAAGLWHALRASVPFQILLLVGLWWGALLLMRLAGLAQLAGVAGMFLLWIALINNWVPLASVRAGANWLIRHMLLFFIPAVLVILDHRELMGWIGVKLFLVIVLGTVVVMACTALSIEWCLRLHRHRQAMQRLRRQRLALAPQGGRDVA</sequence>
<feature type="transmembrane region" description="Helical" evidence="6">
    <location>
        <begin position="32"/>
        <end position="54"/>
    </location>
</feature>
<evidence type="ECO:0000313" key="7">
    <source>
        <dbReference type="EMBL" id="RMX06540.1"/>
    </source>
</evidence>
<evidence type="ECO:0000256" key="4">
    <source>
        <dbReference type="ARBA" id="ARBA00022989"/>
    </source>
</evidence>
<proteinExistence type="predicted"/>
<organism evidence="7 8">
    <name type="scientific">Corticibacter populi</name>
    <dbReference type="NCBI Taxonomy" id="1550736"/>
    <lineage>
        <taxon>Bacteria</taxon>
        <taxon>Pseudomonadati</taxon>
        <taxon>Pseudomonadota</taxon>
        <taxon>Betaproteobacteria</taxon>
        <taxon>Burkholderiales</taxon>
        <taxon>Comamonadaceae</taxon>
        <taxon>Corticibacter</taxon>
    </lineage>
</organism>